<dbReference type="EMBL" id="JAUJYN010000001">
    <property type="protein sequence ID" value="KAK1280487.1"/>
    <property type="molecule type" value="Genomic_DNA"/>
</dbReference>
<dbReference type="PANTHER" id="PTHR33090">
    <property type="entry name" value="DUF3774 DOMAIN PROTEIN-RELATED"/>
    <property type="match status" value="1"/>
</dbReference>
<dbReference type="Pfam" id="PF12609">
    <property type="entry name" value="DUF3774"/>
    <property type="match status" value="1"/>
</dbReference>
<reference evidence="1" key="2">
    <citation type="submission" date="2023-06" db="EMBL/GenBank/DDBJ databases">
        <authorList>
            <person name="Ma L."/>
            <person name="Liu K.-W."/>
            <person name="Li Z."/>
            <person name="Hsiao Y.-Y."/>
            <person name="Qi Y."/>
            <person name="Fu T."/>
            <person name="Tang G."/>
            <person name="Zhang D."/>
            <person name="Sun W.-H."/>
            <person name="Liu D.-K."/>
            <person name="Li Y."/>
            <person name="Chen G.-Z."/>
            <person name="Liu X.-D."/>
            <person name="Liao X.-Y."/>
            <person name="Jiang Y.-T."/>
            <person name="Yu X."/>
            <person name="Hao Y."/>
            <person name="Huang J."/>
            <person name="Zhao X.-W."/>
            <person name="Ke S."/>
            <person name="Chen Y.-Y."/>
            <person name="Wu W.-L."/>
            <person name="Hsu J.-L."/>
            <person name="Lin Y.-F."/>
            <person name="Huang M.-D."/>
            <person name="Li C.-Y."/>
            <person name="Huang L."/>
            <person name="Wang Z.-W."/>
            <person name="Zhao X."/>
            <person name="Zhong W.-Y."/>
            <person name="Peng D.-H."/>
            <person name="Ahmad S."/>
            <person name="Lan S."/>
            <person name="Zhang J.-S."/>
            <person name="Tsai W.-C."/>
            <person name="Van De Peer Y."/>
            <person name="Liu Z.-J."/>
        </authorList>
    </citation>
    <scope>NUCLEOTIDE SEQUENCE</scope>
    <source>
        <strain evidence="1">SCP</strain>
        <tissue evidence="1">Leaves</tissue>
    </source>
</reference>
<proteinExistence type="predicted"/>
<dbReference type="AlphaFoldDB" id="A0AAV9BVU1"/>
<accession>A0AAV9BVU1</accession>
<evidence type="ECO:0000313" key="2">
    <source>
        <dbReference type="Proteomes" id="UP001179952"/>
    </source>
</evidence>
<reference evidence="1" key="1">
    <citation type="journal article" date="2023" name="Nat. Commun.">
        <title>Diploid and tetraploid genomes of Acorus and the evolution of monocots.</title>
        <authorList>
            <person name="Ma L."/>
            <person name="Liu K.W."/>
            <person name="Li Z."/>
            <person name="Hsiao Y.Y."/>
            <person name="Qi Y."/>
            <person name="Fu T."/>
            <person name="Tang G.D."/>
            <person name="Zhang D."/>
            <person name="Sun W.H."/>
            <person name="Liu D.K."/>
            <person name="Li Y."/>
            <person name="Chen G.Z."/>
            <person name="Liu X.D."/>
            <person name="Liao X.Y."/>
            <person name="Jiang Y.T."/>
            <person name="Yu X."/>
            <person name="Hao Y."/>
            <person name="Huang J."/>
            <person name="Zhao X.W."/>
            <person name="Ke S."/>
            <person name="Chen Y.Y."/>
            <person name="Wu W.L."/>
            <person name="Hsu J.L."/>
            <person name="Lin Y.F."/>
            <person name="Huang M.D."/>
            <person name="Li C.Y."/>
            <person name="Huang L."/>
            <person name="Wang Z.W."/>
            <person name="Zhao X."/>
            <person name="Zhong W.Y."/>
            <person name="Peng D.H."/>
            <person name="Ahmad S."/>
            <person name="Lan S."/>
            <person name="Zhang J.S."/>
            <person name="Tsai W.C."/>
            <person name="Van de Peer Y."/>
            <person name="Liu Z.J."/>
        </authorList>
    </citation>
    <scope>NUCLEOTIDE SEQUENCE</scope>
    <source>
        <strain evidence="1">SCP</strain>
    </source>
</reference>
<dbReference type="Proteomes" id="UP001179952">
    <property type="component" value="Unassembled WGS sequence"/>
</dbReference>
<sequence>MSSTSRAWITAFNLETVEALKDQGICGWNYMFRSVQQHAKKNIRSYYQAIVSSSSSADVMGRM</sequence>
<name>A0AAV9BVU1_ACOGR</name>
<organism evidence="1 2">
    <name type="scientific">Acorus gramineus</name>
    <name type="common">Dwarf sweet flag</name>
    <dbReference type="NCBI Taxonomy" id="55184"/>
    <lineage>
        <taxon>Eukaryota</taxon>
        <taxon>Viridiplantae</taxon>
        <taxon>Streptophyta</taxon>
        <taxon>Embryophyta</taxon>
        <taxon>Tracheophyta</taxon>
        <taxon>Spermatophyta</taxon>
        <taxon>Magnoliopsida</taxon>
        <taxon>Liliopsida</taxon>
        <taxon>Acoraceae</taxon>
        <taxon>Acorus</taxon>
    </lineage>
</organism>
<dbReference type="InterPro" id="IPR022251">
    <property type="entry name" value="DUF3774_wound-induced"/>
</dbReference>
<evidence type="ECO:0000313" key="1">
    <source>
        <dbReference type="EMBL" id="KAK1280487.1"/>
    </source>
</evidence>
<comment type="caution">
    <text evidence="1">The sequence shown here is derived from an EMBL/GenBank/DDBJ whole genome shotgun (WGS) entry which is preliminary data.</text>
</comment>
<keyword evidence="2" id="KW-1185">Reference proteome</keyword>
<gene>
    <name evidence="1" type="ORF">QJS04_geneDACA003200</name>
</gene>
<protein>
    <submittedName>
        <fullName evidence="1">Uncharacterized protein</fullName>
    </submittedName>
</protein>